<dbReference type="EMBL" id="CP155571">
    <property type="protein sequence ID" value="XFO71768.1"/>
    <property type="molecule type" value="Genomic_DNA"/>
</dbReference>
<evidence type="ECO:0000313" key="2">
    <source>
        <dbReference type="Proteomes" id="UP000216052"/>
    </source>
</evidence>
<accession>A0ABZ3J0A9</accession>
<evidence type="ECO:0000313" key="1">
    <source>
        <dbReference type="EMBL" id="XFO71768.1"/>
    </source>
</evidence>
<gene>
    <name evidence="1" type="ORF">SPACI_018050</name>
</gene>
<dbReference type="Proteomes" id="UP000216052">
    <property type="component" value="Chromosome"/>
</dbReference>
<dbReference type="RefSeq" id="WP_093794445.1">
    <property type="nucleotide sequence ID" value="NZ_CP155571.1"/>
</dbReference>
<keyword evidence="2" id="KW-1185">Reference proteome</keyword>
<organism evidence="1 2">
    <name type="scientific">Sporomusa acidovorans (strain ATCC 49682 / DSM 3132 / Mol)</name>
    <dbReference type="NCBI Taxonomy" id="1123286"/>
    <lineage>
        <taxon>Bacteria</taxon>
        <taxon>Bacillati</taxon>
        <taxon>Bacillota</taxon>
        <taxon>Negativicutes</taxon>
        <taxon>Selenomonadales</taxon>
        <taxon>Sporomusaceae</taxon>
        <taxon>Sporomusa</taxon>
    </lineage>
</organism>
<sequence>MMTDTDSLIKEQMIPFRERILRIVQEKHPYVYSIANSFFSGRKNMAGLQVTQDGQVVGEYTFHLDGLHIESVDTGKLDSAVNHPFLGIIKPYGVIEKHVIEKIIADEGFASDLIASFIKYLPDITIKFLR</sequence>
<reference evidence="1" key="1">
    <citation type="submission" date="2024-05" db="EMBL/GenBank/DDBJ databases">
        <title>Isolation and characterization of Sporomusa carbonis sp. nov., a carboxydotrophic hydrogenogen in the genus of Sporomusa isolated from a charcoal burning pile.</title>
        <authorList>
            <person name="Boeer T."/>
            <person name="Rosenbaum F."/>
            <person name="Eysell L."/>
            <person name="Mueller V."/>
            <person name="Daniel R."/>
            <person name="Poehlein A."/>
        </authorList>
    </citation>
    <scope>NUCLEOTIDE SEQUENCE [LARGE SCALE GENOMIC DNA]</scope>
    <source>
        <strain evidence="1">DSM 3132</strain>
    </source>
</reference>
<name>A0ABZ3J0A9_SPOA4</name>
<proteinExistence type="predicted"/>
<protein>
    <submittedName>
        <fullName evidence="1">Uncharacterized protein</fullName>
    </submittedName>
</protein>